<dbReference type="KEGG" id="mgg:MPLG2_1409"/>
<dbReference type="Proteomes" id="UP000238164">
    <property type="component" value="Chromosome 1"/>
</dbReference>
<evidence type="ECO:0000256" key="5">
    <source>
        <dbReference type="SAM" id="SignalP"/>
    </source>
</evidence>
<dbReference type="PROSITE" id="PS51257">
    <property type="entry name" value="PROKAR_LIPOPROTEIN"/>
    <property type="match status" value="1"/>
</dbReference>
<organism evidence="7 8">
    <name type="scientific">Micropruina glycogenica</name>
    <dbReference type="NCBI Taxonomy" id="75385"/>
    <lineage>
        <taxon>Bacteria</taxon>
        <taxon>Bacillati</taxon>
        <taxon>Actinomycetota</taxon>
        <taxon>Actinomycetes</taxon>
        <taxon>Propionibacteriales</taxon>
        <taxon>Nocardioidaceae</taxon>
        <taxon>Micropruina</taxon>
    </lineage>
</organism>
<comment type="subcellular location">
    <subcellularLocation>
        <location evidence="1">Cell envelope</location>
    </subcellularLocation>
</comment>
<evidence type="ECO:0000256" key="4">
    <source>
        <dbReference type="ARBA" id="ARBA00022729"/>
    </source>
</evidence>
<evidence type="ECO:0000259" key="6">
    <source>
        <dbReference type="Pfam" id="PF00496"/>
    </source>
</evidence>
<dbReference type="GO" id="GO:0015833">
    <property type="term" value="P:peptide transport"/>
    <property type="evidence" value="ECO:0007669"/>
    <property type="project" value="TreeGrafter"/>
</dbReference>
<dbReference type="Pfam" id="PF00496">
    <property type="entry name" value="SBP_bac_5"/>
    <property type="match status" value="1"/>
</dbReference>
<dbReference type="EMBL" id="LT985188">
    <property type="protein sequence ID" value="SPD86445.1"/>
    <property type="molecule type" value="Genomic_DNA"/>
</dbReference>
<evidence type="ECO:0000313" key="7">
    <source>
        <dbReference type="EMBL" id="SPD86445.1"/>
    </source>
</evidence>
<gene>
    <name evidence="7" type="ORF">MPLG2_1409</name>
</gene>
<name>A0A2N9JG42_9ACTN</name>
<dbReference type="Gene3D" id="3.40.190.10">
    <property type="entry name" value="Periplasmic binding protein-like II"/>
    <property type="match status" value="1"/>
</dbReference>
<sequence>MPPIVRRLCALATAGVTALALTGCLRTPAPLPTSTLTTPTANRVFTVMTAQPATTTDPAGVKNDSDSMVVLDLFQRLMLVQPSTQLLKPDLAKECLYTAPTVFECSLPKGLLFTSGHPLTSSDVKFSLQRALRLAPRQLSLLGALRSIETPDEYTVRFRLKYPDNQFGYGLAVPAASVVDEDAYDSDKLRPVDQAPLGSGPYMLDGWNNRGLTITKYPDYVGPLGTDMPKIRIQWADSPTAEEALTDQQADIVWRTLSPAAIDRLHAHIRDFQEKGVDPGFYRWQLPGAVLQRLVWLPTSKLRADAALRQAVAVALQADRTATSLLPTAIDGHTDSFSVGGDPKLPRMDPAITVTLRFTNSSPGMEDLARHVADRLQTGLGITVRLVTERETADLELRDSAPQVNTALGWLQDYLQNPLPGSADKLEALEERIRSSSKDDVQLPALSEIQKQAAVDATVVPIAEVDGVLFLRSKVELVGEALGPGWQLALWGARWKN</sequence>
<evidence type="ECO:0000256" key="1">
    <source>
        <dbReference type="ARBA" id="ARBA00004196"/>
    </source>
</evidence>
<dbReference type="PANTHER" id="PTHR30290">
    <property type="entry name" value="PERIPLASMIC BINDING COMPONENT OF ABC TRANSPORTER"/>
    <property type="match status" value="1"/>
</dbReference>
<dbReference type="Gene3D" id="3.90.76.10">
    <property type="entry name" value="Dipeptide-binding Protein, Domain 1"/>
    <property type="match status" value="1"/>
</dbReference>
<feature type="chain" id="PRO_5014783199" evidence="5">
    <location>
        <begin position="21"/>
        <end position="497"/>
    </location>
</feature>
<feature type="signal peptide" evidence="5">
    <location>
        <begin position="1"/>
        <end position="20"/>
    </location>
</feature>
<dbReference type="Gene3D" id="3.10.105.10">
    <property type="entry name" value="Dipeptide-binding Protein, Domain 3"/>
    <property type="match status" value="1"/>
</dbReference>
<feature type="domain" description="Solute-binding protein family 5" evidence="6">
    <location>
        <begin position="88"/>
        <end position="326"/>
    </location>
</feature>
<dbReference type="PANTHER" id="PTHR30290:SF10">
    <property type="entry name" value="PERIPLASMIC OLIGOPEPTIDE-BINDING PROTEIN-RELATED"/>
    <property type="match status" value="1"/>
</dbReference>
<proteinExistence type="inferred from homology"/>
<keyword evidence="3" id="KW-0813">Transport</keyword>
<evidence type="ECO:0000256" key="2">
    <source>
        <dbReference type="ARBA" id="ARBA00005695"/>
    </source>
</evidence>
<dbReference type="InterPro" id="IPR039424">
    <property type="entry name" value="SBP_5"/>
</dbReference>
<dbReference type="AlphaFoldDB" id="A0A2N9JG42"/>
<evidence type="ECO:0000313" key="8">
    <source>
        <dbReference type="Proteomes" id="UP000238164"/>
    </source>
</evidence>
<dbReference type="OrthoDB" id="9801912at2"/>
<dbReference type="GO" id="GO:0030313">
    <property type="term" value="C:cell envelope"/>
    <property type="evidence" value="ECO:0007669"/>
    <property type="project" value="UniProtKB-SubCell"/>
</dbReference>
<dbReference type="GO" id="GO:1904680">
    <property type="term" value="F:peptide transmembrane transporter activity"/>
    <property type="evidence" value="ECO:0007669"/>
    <property type="project" value="TreeGrafter"/>
</dbReference>
<dbReference type="RefSeq" id="WP_158680923.1">
    <property type="nucleotide sequence ID" value="NZ_BAAAGO010000013.1"/>
</dbReference>
<dbReference type="InterPro" id="IPR000914">
    <property type="entry name" value="SBP_5_dom"/>
</dbReference>
<comment type="similarity">
    <text evidence="2">Belongs to the bacterial solute-binding protein 5 family.</text>
</comment>
<reference evidence="7 8" key="1">
    <citation type="submission" date="2018-02" db="EMBL/GenBank/DDBJ databases">
        <authorList>
            <person name="Cohen D.B."/>
            <person name="Kent A.D."/>
        </authorList>
    </citation>
    <scope>NUCLEOTIDE SEQUENCE [LARGE SCALE GENOMIC DNA]</scope>
    <source>
        <strain evidence="7">1</strain>
    </source>
</reference>
<evidence type="ECO:0000256" key="3">
    <source>
        <dbReference type="ARBA" id="ARBA00022448"/>
    </source>
</evidence>
<keyword evidence="4 5" id="KW-0732">Signal</keyword>
<accession>A0A2N9JG42</accession>
<dbReference type="SUPFAM" id="SSF53850">
    <property type="entry name" value="Periplasmic binding protein-like II"/>
    <property type="match status" value="1"/>
</dbReference>
<protein>
    <submittedName>
        <fullName evidence="7">Peptide/nickel transport system substrate-binding protein</fullName>
    </submittedName>
</protein>
<keyword evidence="8" id="KW-1185">Reference proteome</keyword>